<dbReference type="Pfam" id="PF14601">
    <property type="entry name" value="TFX_C"/>
    <property type="match status" value="1"/>
</dbReference>
<accession>M0D2Y6</accession>
<dbReference type="InterPro" id="IPR036657">
    <property type="entry name" value="Tfx_DNA-bd_sf_arc"/>
</dbReference>
<dbReference type="RefSeq" id="WP_008387274.1">
    <property type="nucleotide sequence ID" value="NZ_AOIV01000027.1"/>
</dbReference>
<proteinExistence type="predicted"/>
<dbReference type="Proteomes" id="UP000011513">
    <property type="component" value="Unassembled WGS sequence"/>
</dbReference>
<dbReference type="Gene3D" id="3.30.1190.10">
    <property type="entry name" value="DNA-binding protein Tfx superfamily, archaea"/>
    <property type="match status" value="1"/>
</dbReference>
<keyword evidence="4" id="KW-1185">Reference proteome</keyword>
<sequence length="141" mass="15507">MVATEATILTDRQREVLELREKGRTQKEVAEQLGTTDANVSAVERAAEKNVEKARRTLELVRTLRAPVRFTVPAGTSFDALVDEVYARGDDAGVKVAYCRPELYAHLYGMLEGHSSQNHLDTSVEMGLTEGGEAKVFTAEP</sequence>
<dbReference type="Pfam" id="PF04545">
    <property type="entry name" value="Sigma70_r4"/>
    <property type="match status" value="1"/>
</dbReference>
<dbReference type="GO" id="GO:0003677">
    <property type="term" value="F:DNA binding"/>
    <property type="evidence" value="ECO:0007669"/>
    <property type="project" value="InterPro"/>
</dbReference>
<dbReference type="GO" id="GO:0003700">
    <property type="term" value="F:DNA-binding transcription factor activity"/>
    <property type="evidence" value="ECO:0007669"/>
    <property type="project" value="InterPro"/>
</dbReference>
<evidence type="ECO:0000313" key="4">
    <source>
        <dbReference type="Proteomes" id="UP000011513"/>
    </source>
</evidence>
<dbReference type="GO" id="GO:0006352">
    <property type="term" value="P:DNA-templated transcription initiation"/>
    <property type="evidence" value="ECO:0007669"/>
    <property type="project" value="InterPro"/>
</dbReference>
<evidence type="ECO:0000313" key="3">
    <source>
        <dbReference type="EMBL" id="ELZ29891.1"/>
    </source>
</evidence>
<dbReference type="InterPro" id="IPR007630">
    <property type="entry name" value="RNA_pol_sigma70_r4"/>
</dbReference>
<dbReference type="InterPro" id="IPR004645">
    <property type="entry name" value="Tfx_DNA-bd_arc"/>
</dbReference>
<dbReference type="NCBIfam" id="TIGR00721">
    <property type="entry name" value="tfx"/>
    <property type="match status" value="1"/>
</dbReference>
<dbReference type="SUPFAM" id="SSF89915">
    <property type="entry name" value="DNA-binding protein Tfx"/>
    <property type="match status" value="1"/>
</dbReference>
<dbReference type="EMBL" id="AOIV01000027">
    <property type="protein sequence ID" value="ELZ29891.1"/>
    <property type="molecule type" value="Genomic_DNA"/>
</dbReference>
<feature type="domain" description="RNA polymerase sigma-70 region 4" evidence="1">
    <location>
        <begin position="9"/>
        <end position="47"/>
    </location>
</feature>
<gene>
    <name evidence="3" type="primary">tfx</name>
    <name evidence="3" type="ORF">C474_12681</name>
</gene>
<feature type="domain" description="DNA binding protein Tfx C-terminal" evidence="2">
    <location>
        <begin position="54"/>
        <end position="135"/>
    </location>
</feature>
<dbReference type="InterPro" id="IPR029291">
    <property type="entry name" value="Tfx_C"/>
</dbReference>
<protein>
    <submittedName>
        <fullName evidence="3">Transcriptional regulator</fullName>
    </submittedName>
</protein>
<dbReference type="eggNOG" id="arCOG04554">
    <property type="taxonomic scope" value="Archaea"/>
</dbReference>
<dbReference type="InParanoid" id="M0D2Y6"/>
<evidence type="ECO:0000259" key="2">
    <source>
        <dbReference type="Pfam" id="PF14601"/>
    </source>
</evidence>
<evidence type="ECO:0000259" key="1">
    <source>
        <dbReference type="Pfam" id="PF04545"/>
    </source>
</evidence>
<name>M0D2Y6_HALPD</name>
<dbReference type="AlphaFoldDB" id="M0D2Y6"/>
<reference evidence="3 4" key="1">
    <citation type="journal article" date="2014" name="PLoS Genet.">
        <title>Phylogenetically driven sequencing of extremely halophilic archaea reveals strategies for static and dynamic osmo-response.</title>
        <authorList>
            <person name="Becker E.A."/>
            <person name="Seitzer P.M."/>
            <person name="Tritt A."/>
            <person name="Larsen D."/>
            <person name="Krusor M."/>
            <person name="Yao A.I."/>
            <person name="Wu D."/>
            <person name="Madern D."/>
            <person name="Eisen J.A."/>
            <person name="Darling A.E."/>
            <person name="Facciotti M.T."/>
        </authorList>
    </citation>
    <scope>NUCLEOTIDE SEQUENCE [LARGE SCALE GENOMIC DNA]</scope>
    <source>
        <strain evidence="3 4">JCM 14848</strain>
    </source>
</reference>
<dbReference type="OrthoDB" id="17771at2157"/>
<comment type="caution">
    <text evidence="3">The sequence shown here is derived from an EMBL/GenBank/DDBJ whole genome shotgun (WGS) entry which is preliminary data.</text>
</comment>
<organism evidence="3 4">
    <name type="scientific">Halogeometricum pallidum JCM 14848</name>
    <dbReference type="NCBI Taxonomy" id="1227487"/>
    <lineage>
        <taxon>Archaea</taxon>
        <taxon>Methanobacteriati</taxon>
        <taxon>Methanobacteriota</taxon>
        <taxon>Stenosarchaea group</taxon>
        <taxon>Halobacteria</taxon>
        <taxon>Halobacteriales</taxon>
        <taxon>Haloferacaceae</taxon>
        <taxon>Halogeometricum</taxon>
    </lineage>
</organism>